<dbReference type="AlphaFoldDB" id="A0A1H2PRR7"/>
<evidence type="ECO:0000256" key="2">
    <source>
        <dbReference type="ARBA" id="ARBA00023015"/>
    </source>
</evidence>
<keyword evidence="4" id="KW-0804">Transcription</keyword>
<name>A0A1H2PRR7_9BURK</name>
<sequence>MDLTLRDLRAFVAVADTASFTRAAAQLHVSQPALSVQIRRLEETVGARLLDRNSRRVALSALGRDLLPALRKSLRDMEQVLLDARALSGGTTGTVRLACLPTFAASALPRLIERFGAAHPGVTFEIRDAIAQAVDAQVVDEAVDIGVTGGASAHPALEVLHRAVDRLVVVCPAEHRLAGKARVTLADIARETLVLTPRGTSVREVVDAALARSRRQPRVSCEPTYMMTAVAMVRGGLGITILPGSAREVRAEPELVVRQIDDRQFARPIAVIKKRGRTLPPVAHAFIDALATALRETGRP</sequence>
<reference evidence="7" key="1">
    <citation type="submission" date="2016-09" db="EMBL/GenBank/DDBJ databases">
        <authorList>
            <person name="Varghese N."/>
            <person name="Submissions S."/>
        </authorList>
    </citation>
    <scope>NUCLEOTIDE SEQUENCE [LARGE SCALE GENOMIC DNA]</scope>
    <source>
        <strain evidence="7">JS23</strain>
    </source>
</reference>
<dbReference type="GO" id="GO:0003677">
    <property type="term" value="F:DNA binding"/>
    <property type="evidence" value="ECO:0007669"/>
    <property type="project" value="UniProtKB-KW"/>
</dbReference>
<dbReference type="Gene3D" id="3.40.190.290">
    <property type="match status" value="1"/>
</dbReference>
<dbReference type="Pfam" id="PF00126">
    <property type="entry name" value="HTH_1"/>
    <property type="match status" value="1"/>
</dbReference>
<dbReference type="PRINTS" id="PR00039">
    <property type="entry name" value="HTHLYSR"/>
</dbReference>
<dbReference type="InterPro" id="IPR050950">
    <property type="entry name" value="HTH-type_LysR_regulators"/>
</dbReference>
<keyword evidence="3 6" id="KW-0238">DNA-binding</keyword>
<dbReference type="GO" id="GO:0005829">
    <property type="term" value="C:cytosol"/>
    <property type="evidence" value="ECO:0007669"/>
    <property type="project" value="TreeGrafter"/>
</dbReference>
<dbReference type="Proteomes" id="UP000243719">
    <property type="component" value="Unassembled WGS sequence"/>
</dbReference>
<dbReference type="EMBL" id="FNLO01000006">
    <property type="protein sequence ID" value="SDV48797.1"/>
    <property type="molecule type" value="Genomic_DNA"/>
</dbReference>
<gene>
    <name evidence="6" type="ORF">SAMN05216551_10672</name>
</gene>
<dbReference type="InterPro" id="IPR036388">
    <property type="entry name" value="WH-like_DNA-bd_sf"/>
</dbReference>
<organism evidence="6 7">
    <name type="scientific">Chitinasiproducens palmae</name>
    <dbReference type="NCBI Taxonomy" id="1770053"/>
    <lineage>
        <taxon>Bacteria</taxon>
        <taxon>Pseudomonadati</taxon>
        <taxon>Pseudomonadota</taxon>
        <taxon>Betaproteobacteria</taxon>
        <taxon>Burkholderiales</taxon>
        <taxon>Burkholderiaceae</taxon>
        <taxon>Chitinasiproducens</taxon>
    </lineage>
</organism>
<dbReference type="PANTHER" id="PTHR30419">
    <property type="entry name" value="HTH-TYPE TRANSCRIPTIONAL REGULATOR YBHD"/>
    <property type="match status" value="1"/>
</dbReference>
<dbReference type="InterPro" id="IPR036390">
    <property type="entry name" value="WH_DNA-bd_sf"/>
</dbReference>
<dbReference type="STRING" id="1770053.SAMN05216551_10672"/>
<dbReference type="SUPFAM" id="SSF53850">
    <property type="entry name" value="Periplasmic binding protein-like II"/>
    <property type="match status" value="1"/>
</dbReference>
<evidence type="ECO:0000256" key="1">
    <source>
        <dbReference type="ARBA" id="ARBA00009437"/>
    </source>
</evidence>
<evidence type="ECO:0000259" key="5">
    <source>
        <dbReference type="PROSITE" id="PS50931"/>
    </source>
</evidence>
<dbReference type="FunFam" id="1.10.10.10:FF:000001">
    <property type="entry name" value="LysR family transcriptional regulator"/>
    <property type="match status" value="1"/>
</dbReference>
<feature type="domain" description="HTH lysR-type" evidence="5">
    <location>
        <begin position="3"/>
        <end position="60"/>
    </location>
</feature>
<dbReference type="Pfam" id="PF03466">
    <property type="entry name" value="LysR_substrate"/>
    <property type="match status" value="1"/>
</dbReference>
<keyword evidence="7" id="KW-1185">Reference proteome</keyword>
<dbReference type="OrthoDB" id="646694at2"/>
<accession>A0A1H2PRR7</accession>
<proteinExistence type="inferred from homology"/>
<dbReference type="PROSITE" id="PS50931">
    <property type="entry name" value="HTH_LYSR"/>
    <property type="match status" value="1"/>
</dbReference>
<dbReference type="SUPFAM" id="SSF46785">
    <property type="entry name" value="Winged helix' DNA-binding domain"/>
    <property type="match status" value="1"/>
</dbReference>
<protein>
    <submittedName>
        <fullName evidence="6">DNA-binding transcriptional regulator, LysR family</fullName>
    </submittedName>
</protein>
<evidence type="ECO:0000256" key="3">
    <source>
        <dbReference type="ARBA" id="ARBA00023125"/>
    </source>
</evidence>
<dbReference type="InterPro" id="IPR005119">
    <property type="entry name" value="LysR_subst-bd"/>
</dbReference>
<evidence type="ECO:0000256" key="4">
    <source>
        <dbReference type="ARBA" id="ARBA00023163"/>
    </source>
</evidence>
<dbReference type="PANTHER" id="PTHR30419:SF8">
    <property type="entry name" value="NITROGEN ASSIMILATION TRANSCRIPTIONAL ACTIVATOR-RELATED"/>
    <property type="match status" value="1"/>
</dbReference>
<dbReference type="RefSeq" id="WP_091908186.1">
    <property type="nucleotide sequence ID" value="NZ_FNLO01000006.1"/>
</dbReference>
<evidence type="ECO:0000313" key="6">
    <source>
        <dbReference type="EMBL" id="SDV48797.1"/>
    </source>
</evidence>
<keyword evidence="2" id="KW-0805">Transcription regulation</keyword>
<dbReference type="Gene3D" id="1.10.10.10">
    <property type="entry name" value="Winged helix-like DNA-binding domain superfamily/Winged helix DNA-binding domain"/>
    <property type="match status" value="1"/>
</dbReference>
<dbReference type="InterPro" id="IPR000847">
    <property type="entry name" value="LysR_HTH_N"/>
</dbReference>
<dbReference type="GO" id="GO:0003700">
    <property type="term" value="F:DNA-binding transcription factor activity"/>
    <property type="evidence" value="ECO:0007669"/>
    <property type="project" value="InterPro"/>
</dbReference>
<evidence type="ECO:0000313" key="7">
    <source>
        <dbReference type="Proteomes" id="UP000243719"/>
    </source>
</evidence>
<comment type="similarity">
    <text evidence="1">Belongs to the LysR transcriptional regulatory family.</text>
</comment>
<dbReference type="CDD" id="cd08440">
    <property type="entry name" value="PBP2_LTTR_like_4"/>
    <property type="match status" value="1"/>
</dbReference>